<name>A0ABY2TPL3_9SPIR</name>
<dbReference type="GO" id="GO:0032259">
    <property type="term" value="P:methylation"/>
    <property type="evidence" value="ECO:0007669"/>
    <property type="project" value="UniProtKB-KW"/>
</dbReference>
<dbReference type="GO" id="GO:0008168">
    <property type="term" value="F:methyltransferase activity"/>
    <property type="evidence" value="ECO:0007669"/>
    <property type="project" value="UniProtKB-KW"/>
</dbReference>
<dbReference type="EMBL" id="SJDU01000250">
    <property type="protein sequence ID" value="TKZ33014.1"/>
    <property type="molecule type" value="Genomic_DNA"/>
</dbReference>
<dbReference type="Gene3D" id="3.40.50.150">
    <property type="entry name" value="Vaccinia Virus protein VP39"/>
    <property type="match status" value="1"/>
</dbReference>
<dbReference type="InterPro" id="IPR023095">
    <property type="entry name" value="Ade_MeTrfase_dom_2"/>
</dbReference>
<evidence type="ECO:0000256" key="3">
    <source>
        <dbReference type="ARBA" id="ARBA00022603"/>
    </source>
</evidence>
<proteinExistence type="inferred from homology"/>
<comment type="similarity">
    <text evidence="1">Belongs to the N(4)/N(6)-methyltransferase family.</text>
</comment>
<protein>
    <recommendedName>
        <fullName evidence="2">site-specific DNA-methyltransferase (adenine-specific)</fullName>
        <ecNumber evidence="2">2.1.1.72</ecNumber>
    </recommendedName>
</protein>
<dbReference type="Proteomes" id="UP000310168">
    <property type="component" value="Unassembled WGS sequence"/>
</dbReference>
<evidence type="ECO:0000256" key="4">
    <source>
        <dbReference type="ARBA" id="ARBA00022679"/>
    </source>
</evidence>
<sequence>MSLIKSPLRYPGGKSRAVKFLYQYFPKDFNIYKEPFFGGGSVGIYIFQIMKNIKIYANDLNYELYCFWQSLKMQPDKLIDGIVELKSKFKNGKELYNFILYRRDFNLSMLERGIDFFILNRITFSGIVDSGGFSQKAYESRFTISSIDRLKNTHKIIKNFNFSCDNFFNSIDNNFENQKDIFIFLDPPYYSSVKSKLYGKKGILHSNFNHENLRDYLYKTKSKFLLTYDNCEYIKELYKDFYTLEWNLQYGMNNYKQKNADIGKELLISNYDLKFYNNSSYDKNVKELYLHKVL</sequence>
<dbReference type="EC" id="2.1.1.72" evidence="2"/>
<evidence type="ECO:0000256" key="1">
    <source>
        <dbReference type="ARBA" id="ARBA00006594"/>
    </source>
</evidence>
<dbReference type="InterPro" id="IPR012327">
    <property type="entry name" value="MeTrfase_D12"/>
</dbReference>
<dbReference type="InterPro" id="IPR029063">
    <property type="entry name" value="SAM-dependent_MTases_sf"/>
</dbReference>
<dbReference type="PIRSF" id="PIRSF000398">
    <property type="entry name" value="M_m6A_EcoRV"/>
    <property type="match status" value="1"/>
</dbReference>
<dbReference type="PRINTS" id="PR00505">
    <property type="entry name" value="D12N6MTFRASE"/>
</dbReference>
<keyword evidence="3 7" id="KW-0489">Methyltransferase</keyword>
<evidence type="ECO:0000256" key="5">
    <source>
        <dbReference type="ARBA" id="ARBA00022691"/>
    </source>
</evidence>
<dbReference type="Pfam" id="PF02086">
    <property type="entry name" value="MethyltransfD12"/>
    <property type="match status" value="1"/>
</dbReference>
<keyword evidence="4" id="KW-0808">Transferase</keyword>
<dbReference type="RefSeq" id="WP_137998804.1">
    <property type="nucleotide sequence ID" value="NZ_SJDU01000250.1"/>
</dbReference>
<keyword evidence="5" id="KW-0949">S-adenosyl-L-methionine</keyword>
<comment type="catalytic activity">
    <reaction evidence="6">
        <text>a 2'-deoxyadenosine in DNA + S-adenosyl-L-methionine = an N(6)-methyl-2'-deoxyadenosine in DNA + S-adenosyl-L-homocysteine + H(+)</text>
        <dbReference type="Rhea" id="RHEA:15197"/>
        <dbReference type="Rhea" id="RHEA-COMP:12418"/>
        <dbReference type="Rhea" id="RHEA-COMP:12419"/>
        <dbReference type="ChEBI" id="CHEBI:15378"/>
        <dbReference type="ChEBI" id="CHEBI:57856"/>
        <dbReference type="ChEBI" id="CHEBI:59789"/>
        <dbReference type="ChEBI" id="CHEBI:90615"/>
        <dbReference type="ChEBI" id="CHEBI:90616"/>
        <dbReference type="EC" id="2.1.1.72"/>
    </reaction>
</comment>
<dbReference type="InterPro" id="IPR012263">
    <property type="entry name" value="M_m6A_EcoRV"/>
</dbReference>
<reference evidence="7 8" key="1">
    <citation type="journal article" date="2019" name="Anaerobe">
        <title>Brachyspira catarrhinii sp. nov., an anaerobic intestinal spirochaete isolated from vervet monkeys may have been misidentified as Brachyspira aalborgi in previous studies.</title>
        <authorList>
            <person name="Phillips N.D."/>
            <person name="La T."/>
            <person name="Hampson D.J."/>
        </authorList>
    </citation>
    <scope>NUCLEOTIDE SEQUENCE [LARGE SCALE GENOMIC DNA]</scope>
    <source>
        <strain evidence="7 8">Z12</strain>
    </source>
</reference>
<comment type="caution">
    <text evidence="7">The sequence shown here is derived from an EMBL/GenBank/DDBJ whole genome shotgun (WGS) entry which is preliminary data.</text>
</comment>
<gene>
    <name evidence="7" type="ORF">EZH24_08880</name>
</gene>
<evidence type="ECO:0000256" key="6">
    <source>
        <dbReference type="ARBA" id="ARBA00047942"/>
    </source>
</evidence>
<dbReference type="SUPFAM" id="SSF53335">
    <property type="entry name" value="S-adenosyl-L-methionine-dependent methyltransferases"/>
    <property type="match status" value="1"/>
</dbReference>
<accession>A0ABY2TPL3</accession>
<evidence type="ECO:0000313" key="8">
    <source>
        <dbReference type="Proteomes" id="UP000310168"/>
    </source>
</evidence>
<evidence type="ECO:0000256" key="2">
    <source>
        <dbReference type="ARBA" id="ARBA00011900"/>
    </source>
</evidence>
<dbReference type="PANTHER" id="PTHR30481:SF2">
    <property type="entry name" value="SITE-SPECIFIC DNA-METHYLTRANSFERASE (ADENINE-SPECIFIC)"/>
    <property type="match status" value="1"/>
</dbReference>
<organism evidence="7 8">
    <name type="scientific">Brachyspira catarrhinii</name>
    <dbReference type="NCBI Taxonomy" id="2528966"/>
    <lineage>
        <taxon>Bacteria</taxon>
        <taxon>Pseudomonadati</taxon>
        <taxon>Spirochaetota</taxon>
        <taxon>Spirochaetia</taxon>
        <taxon>Brachyspirales</taxon>
        <taxon>Brachyspiraceae</taxon>
        <taxon>Brachyspira</taxon>
    </lineage>
</organism>
<dbReference type="PANTHER" id="PTHR30481">
    <property type="entry name" value="DNA ADENINE METHYLASE"/>
    <property type="match status" value="1"/>
</dbReference>
<dbReference type="Gene3D" id="1.10.1020.10">
    <property type="entry name" value="Adenine-specific Methyltransferase, Domain 2"/>
    <property type="match status" value="1"/>
</dbReference>
<evidence type="ECO:0000313" key="7">
    <source>
        <dbReference type="EMBL" id="TKZ33014.1"/>
    </source>
</evidence>
<keyword evidence="8" id="KW-1185">Reference proteome</keyword>